<proteinExistence type="predicted"/>
<dbReference type="InterPro" id="IPR001387">
    <property type="entry name" value="Cro/C1-type_HTH"/>
</dbReference>
<feature type="domain" description="HTH cro/C1-type" evidence="1">
    <location>
        <begin position="18"/>
        <end position="73"/>
    </location>
</feature>
<dbReference type="Gene3D" id="1.10.260.40">
    <property type="entry name" value="lambda repressor-like DNA-binding domains"/>
    <property type="match status" value="1"/>
</dbReference>
<dbReference type="AlphaFoldDB" id="A0A4R9JAM5"/>
<evidence type="ECO:0000259" key="1">
    <source>
        <dbReference type="PROSITE" id="PS50943"/>
    </source>
</evidence>
<accession>A0A4R9JAM5</accession>
<dbReference type="SUPFAM" id="SSF47413">
    <property type="entry name" value="lambda repressor-like DNA-binding domains"/>
    <property type="match status" value="1"/>
</dbReference>
<keyword evidence="3" id="KW-1185">Reference proteome</keyword>
<name>A0A4R9JAM5_9LEPT</name>
<evidence type="ECO:0000313" key="3">
    <source>
        <dbReference type="Proteomes" id="UP000297871"/>
    </source>
</evidence>
<dbReference type="GO" id="GO:0003677">
    <property type="term" value="F:DNA binding"/>
    <property type="evidence" value="ECO:0007669"/>
    <property type="project" value="InterPro"/>
</dbReference>
<dbReference type="CDD" id="cd00093">
    <property type="entry name" value="HTH_XRE"/>
    <property type="match status" value="1"/>
</dbReference>
<dbReference type="EMBL" id="RQFY01000002">
    <property type="protein sequence ID" value="TGL35920.1"/>
    <property type="molecule type" value="Genomic_DNA"/>
</dbReference>
<evidence type="ECO:0000313" key="2">
    <source>
        <dbReference type="EMBL" id="TGL35920.1"/>
    </source>
</evidence>
<comment type="caution">
    <text evidence="2">The sequence shown here is derived from an EMBL/GenBank/DDBJ whole genome shotgun (WGS) entry which is preliminary data.</text>
</comment>
<dbReference type="OrthoDB" id="9814553at2"/>
<organism evidence="2 3">
    <name type="scientific">Leptospira koniambonensis</name>
    <dbReference type="NCBI Taxonomy" id="2484950"/>
    <lineage>
        <taxon>Bacteria</taxon>
        <taxon>Pseudomonadati</taxon>
        <taxon>Spirochaetota</taxon>
        <taxon>Spirochaetia</taxon>
        <taxon>Leptospirales</taxon>
        <taxon>Leptospiraceae</taxon>
        <taxon>Leptospira</taxon>
    </lineage>
</organism>
<gene>
    <name evidence="2" type="ORF">EHQ52_03910</name>
</gene>
<dbReference type="PROSITE" id="PS50943">
    <property type="entry name" value="HTH_CROC1"/>
    <property type="match status" value="1"/>
</dbReference>
<dbReference type="Pfam" id="PF13443">
    <property type="entry name" value="HTH_26"/>
    <property type="match status" value="1"/>
</dbReference>
<dbReference type="InterPro" id="IPR010982">
    <property type="entry name" value="Lambda_DNA-bd_dom_sf"/>
</dbReference>
<dbReference type="Proteomes" id="UP000297871">
    <property type="component" value="Unassembled WGS sequence"/>
</dbReference>
<dbReference type="SMART" id="SM00530">
    <property type="entry name" value="HTH_XRE"/>
    <property type="match status" value="1"/>
</dbReference>
<reference evidence="2" key="1">
    <citation type="journal article" date="2019" name="PLoS Negl. Trop. Dis.">
        <title>Revisiting the worldwide diversity of Leptospira species in the environment.</title>
        <authorList>
            <person name="Vincent A.T."/>
            <person name="Schiettekatte O."/>
            <person name="Bourhy P."/>
            <person name="Veyrier F.J."/>
            <person name="Picardeau M."/>
        </authorList>
    </citation>
    <scope>NUCLEOTIDE SEQUENCE [LARGE SCALE GENOMIC DNA]</scope>
    <source>
        <strain evidence="2">201800265</strain>
    </source>
</reference>
<protein>
    <submittedName>
        <fullName evidence="2">XRE family transcriptional regulator</fullName>
    </submittedName>
</protein>
<sequence length="77" mass="8792">MDLETYQKSVRKKLGNRIRELRLEKNITQEGMEEGPYGIPLGTFKDIERGKSNSTISSLVKIALRLGVKPKDLLDFK</sequence>